<dbReference type="GO" id="GO:0010468">
    <property type="term" value="P:regulation of gene expression"/>
    <property type="evidence" value="ECO:0007669"/>
    <property type="project" value="TreeGrafter"/>
</dbReference>
<dbReference type="SUPFAM" id="SSF51197">
    <property type="entry name" value="Clavaminate synthase-like"/>
    <property type="match status" value="1"/>
</dbReference>
<dbReference type="GO" id="GO:0000785">
    <property type="term" value="C:chromatin"/>
    <property type="evidence" value="ECO:0007669"/>
    <property type="project" value="TreeGrafter"/>
</dbReference>
<dbReference type="SMART" id="SM00558">
    <property type="entry name" value="JmjC"/>
    <property type="match status" value="1"/>
</dbReference>
<dbReference type="Proteomes" id="UP001154282">
    <property type="component" value="Unassembled WGS sequence"/>
</dbReference>
<dbReference type="InterPro" id="IPR004198">
    <property type="entry name" value="Znf_C5HC2"/>
</dbReference>
<feature type="compositionally biased region" description="Low complexity" evidence="1">
    <location>
        <begin position="768"/>
        <end position="778"/>
    </location>
</feature>
<dbReference type="Pfam" id="PF02928">
    <property type="entry name" value="zf-C5HC2"/>
    <property type="match status" value="1"/>
</dbReference>
<accession>A0AAV0HKE5</accession>
<dbReference type="Gene3D" id="2.60.120.650">
    <property type="entry name" value="Cupin"/>
    <property type="match status" value="1"/>
</dbReference>
<gene>
    <name evidence="4" type="ORF">LITE_LOCUS4911</name>
</gene>
<feature type="region of interest" description="Disordered" evidence="1">
    <location>
        <begin position="677"/>
        <end position="700"/>
    </location>
</feature>
<dbReference type="PANTHER" id="PTHR10694">
    <property type="entry name" value="LYSINE-SPECIFIC DEMETHYLASE"/>
    <property type="match status" value="1"/>
</dbReference>
<name>A0AAV0HKE5_9ROSI</name>
<evidence type="ECO:0000313" key="4">
    <source>
        <dbReference type="EMBL" id="CAI0385780.1"/>
    </source>
</evidence>
<dbReference type="Pfam" id="PF02375">
    <property type="entry name" value="JmjN"/>
    <property type="match status" value="1"/>
</dbReference>
<dbReference type="PROSITE" id="PS51184">
    <property type="entry name" value="JMJC"/>
    <property type="match status" value="1"/>
</dbReference>
<dbReference type="PANTHER" id="PTHR10694:SF54">
    <property type="entry name" value="INACTIVE LYSINE-SPECIFIC DEMETHYLASE JMJ19-RELATED"/>
    <property type="match status" value="1"/>
</dbReference>
<dbReference type="EMBL" id="CAMGYJ010000002">
    <property type="protein sequence ID" value="CAI0385780.1"/>
    <property type="molecule type" value="Genomic_DNA"/>
</dbReference>
<dbReference type="PROSITE" id="PS51183">
    <property type="entry name" value="JMJN"/>
    <property type="match status" value="1"/>
</dbReference>
<evidence type="ECO:0000256" key="1">
    <source>
        <dbReference type="SAM" id="MobiDB-lite"/>
    </source>
</evidence>
<dbReference type="InterPro" id="IPR003349">
    <property type="entry name" value="JmjN"/>
</dbReference>
<evidence type="ECO:0008006" key="6">
    <source>
        <dbReference type="Google" id="ProtNLM"/>
    </source>
</evidence>
<dbReference type="GO" id="GO:0034647">
    <property type="term" value="F:histone H3K4me/H3K4me2/H3K4me3 demethylase activity"/>
    <property type="evidence" value="ECO:0007669"/>
    <property type="project" value="TreeGrafter"/>
</dbReference>
<dbReference type="AlphaFoldDB" id="A0AAV0HKE5"/>
<dbReference type="InterPro" id="IPR003347">
    <property type="entry name" value="JmjC_dom"/>
</dbReference>
<feature type="region of interest" description="Disordered" evidence="1">
    <location>
        <begin position="741"/>
        <end position="778"/>
    </location>
</feature>
<reference evidence="4" key="1">
    <citation type="submission" date="2022-08" db="EMBL/GenBank/DDBJ databases">
        <authorList>
            <person name="Gutierrez-Valencia J."/>
        </authorList>
    </citation>
    <scope>NUCLEOTIDE SEQUENCE</scope>
</reference>
<comment type="caution">
    <text evidence="4">The sequence shown here is derived from an EMBL/GenBank/DDBJ whole genome shotgun (WGS) entry which is preliminary data.</text>
</comment>
<organism evidence="4 5">
    <name type="scientific">Linum tenue</name>
    <dbReference type="NCBI Taxonomy" id="586396"/>
    <lineage>
        <taxon>Eukaryota</taxon>
        <taxon>Viridiplantae</taxon>
        <taxon>Streptophyta</taxon>
        <taxon>Embryophyta</taxon>
        <taxon>Tracheophyta</taxon>
        <taxon>Spermatophyta</taxon>
        <taxon>Magnoliopsida</taxon>
        <taxon>eudicotyledons</taxon>
        <taxon>Gunneridae</taxon>
        <taxon>Pentapetalae</taxon>
        <taxon>rosids</taxon>
        <taxon>fabids</taxon>
        <taxon>Malpighiales</taxon>
        <taxon>Linaceae</taxon>
        <taxon>Linum</taxon>
    </lineage>
</organism>
<evidence type="ECO:0000313" key="5">
    <source>
        <dbReference type="Proteomes" id="UP001154282"/>
    </source>
</evidence>
<evidence type="ECO:0000259" key="2">
    <source>
        <dbReference type="PROSITE" id="PS51183"/>
    </source>
</evidence>
<feature type="domain" description="JmjC" evidence="3">
    <location>
        <begin position="326"/>
        <end position="506"/>
    </location>
</feature>
<evidence type="ECO:0000259" key="3">
    <source>
        <dbReference type="PROSITE" id="PS51184"/>
    </source>
</evidence>
<dbReference type="GO" id="GO:0005634">
    <property type="term" value="C:nucleus"/>
    <property type="evidence" value="ECO:0007669"/>
    <property type="project" value="TreeGrafter"/>
</dbReference>
<dbReference type="SMART" id="SM00545">
    <property type="entry name" value="JmjN"/>
    <property type="match status" value="1"/>
</dbReference>
<protein>
    <recommendedName>
        <fullName evidence="6">Lysine-specific demethylase JMJ16</fullName>
    </recommendedName>
</protein>
<feature type="domain" description="JmjN" evidence="2">
    <location>
        <begin position="133"/>
        <end position="174"/>
    </location>
</feature>
<sequence>MRTKRVARKKGSLKRPRLHPRVAYQTSFKLRKVDSIEQRVGPVASVMDENASAVIDGAMLKSLSARRPWILHDLGAGDHMQVEASTKEEDTEHSSKTCLPKGVARGCPDCRDCVKVMARWQPEKGKTHLLEEAPVFRPNEEEFKDALKYIKSICPIAEPYGICRIIPPTSWHPPSLITEKSMWEDSTFESQVQRIDGLQDQNLGEISVCSDMEGVEMEPGPRLTPKSFKKYADDFVSQYFSVDGILDSEADSNECVKQREPSLGDIECEYGRIIDNPTEEIEVCWGDMSLCWVCLSRVICGDNLDSRVFGSGFPVYKSLETCTSQEYLNSGWNLNKTAVLPDSLLSFEIFSTSGLLRPRLRLGMCFSSCPWKLAVHHLYCLSYMHIGSPKIWYAIPGNHGSKFEVAMKNYLPEPTMEQSEMQHYRQNKSDSYAMHALVQLMKLTPTTLKSAGLPVYRCIQYPGEFVLVLPRTHYSGFDCGFNCSESIHLAPVEWLPHGQNSAELYSEQARRTFISQDKLLIGAAREAVRAQWLDLLSWKDISINARWKEAAGKEGILAKVLKLRIELEANRRKYLCNSSQSKKMDKDFDSTSKKECIVCYYDLHLSAATCPCSADRYSCLNHAKLLCSCPWGRRIFLYRYEIDELRILIEAVDGKLSAIYKWAKNDLQLSLQSIVSDKNSSPGRRQIGEPGCSTGGSERKGKEKFYDASIPYEGWNSTSSAIREELKARMLQWKSLKEKRLKGKNSLKPTSLFSDADDACNTHMPEVSSDSTSESSSS</sequence>
<dbReference type="Pfam" id="PF02373">
    <property type="entry name" value="JmjC"/>
    <property type="match status" value="1"/>
</dbReference>
<proteinExistence type="predicted"/>
<keyword evidence="5" id="KW-1185">Reference proteome</keyword>